<evidence type="ECO:0000313" key="4">
    <source>
        <dbReference type="Proteomes" id="UP000195402"/>
    </source>
</evidence>
<reference evidence="3 4" key="1">
    <citation type="journal article" date="2017" name="Mol. Plant">
        <title>The Genome of Medicinal Plant Macleaya cordata Provides New Insights into Benzylisoquinoline Alkaloids Metabolism.</title>
        <authorList>
            <person name="Liu X."/>
            <person name="Liu Y."/>
            <person name="Huang P."/>
            <person name="Ma Y."/>
            <person name="Qing Z."/>
            <person name="Tang Q."/>
            <person name="Cao H."/>
            <person name="Cheng P."/>
            <person name="Zheng Y."/>
            <person name="Yuan Z."/>
            <person name="Zhou Y."/>
            <person name="Liu J."/>
            <person name="Tang Z."/>
            <person name="Zhuo Y."/>
            <person name="Zhang Y."/>
            <person name="Yu L."/>
            <person name="Huang J."/>
            <person name="Yang P."/>
            <person name="Peng Q."/>
            <person name="Zhang J."/>
            <person name="Jiang W."/>
            <person name="Zhang Z."/>
            <person name="Lin K."/>
            <person name="Ro D.K."/>
            <person name="Chen X."/>
            <person name="Xiong X."/>
            <person name="Shang Y."/>
            <person name="Huang S."/>
            <person name="Zeng J."/>
        </authorList>
    </citation>
    <scope>NUCLEOTIDE SEQUENCE [LARGE SCALE GENOMIC DNA]</scope>
    <source>
        <strain evidence="4">cv. BLH2017</strain>
        <tissue evidence="3">Root</tissue>
    </source>
</reference>
<protein>
    <submittedName>
        <fullName evidence="3">Gibberellin regulated protein</fullName>
    </submittedName>
</protein>
<organism evidence="3 4">
    <name type="scientific">Macleaya cordata</name>
    <name type="common">Five-seeded plume-poppy</name>
    <name type="synonym">Bocconia cordata</name>
    <dbReference type="NCBI Taxonomy" id="56857"/>
    <lineage>
        <taxon>Eukaryota</taxon>
        <taxon>Viridiplantae</taxon>
        <taxon>Streptophyta</taxon>
        <taxon>Embryophyta</taxon>
        <taxon>Tracheophyta</taxon>
        <taxon>Spermatophyta</taxon>
        <taxon>Magnoliopsida</taxon>
        <taxon>Ranunculales</taxon>
        <taxon>Papaveraceae</taxon>
        <taxon>Papaveroideae</taxon>
        <taxon>Macleaya</taxon>
    </lineage>
</organism>
<dbReference type="AlphaFoldDB" id="A0A200QKC0"/>
<dbReference type="EMBL" id="MVGT01001781">
    <property type="protein sequence ID" value="OVA10905.1"/>
    <property type="molecule type" value="Genomic_DNA"/>
</dbReference>
<dbReference type="Proteomes" id="UP000195402">
    <property type="component" value="Unassembled WGS sequence"/>
</dbReference>
<dbReference type="STRING" id="56857.A0A200QKC0"/>
<dbReference type="OrthoDB" id="625265at2759"/>
<keyword evidence="4" id="KW-1185">Reference proteome</keyword>
<name>A0A200QKC0_MACCD</name>
<dbReference type="PANTHER" id="PTHR23201:SF12">
    <property type="entry name" value="OS05G0432200 PROTEIN"/>
    <property type="match status" value="1"/>
</dbReference>
<keyword evidence="2" id="KW-0732">Signal</keyword>
<dbReference type="InParanoid" id="A0A200QKC0"/>
<proteinExistence type="inferred from homology"/>
<feature type="chain" id="PRO_5013052454" evidence="2">
    <location>
        <begin position="27"/>
        <end position="98"/>
    </location>
</feature>
<dbReference type="InterPro" id="IPR003854">
    <property type="entry name" value="GASA"/>
</dbReference>
<sequence length="98" mass="10747">MAATVKMMILFTVLCFLLVGKLEVYSRGWIAFAEGQKIDCPSACNYRCSKASRHKICIRACNTCCQRCNCVPPGTSGNKDVCPCYANMTTHGGKKKCP</sequence>
<dbReference type="FunCoup" id="A0A200QKC0">
    <property type="interactions" value="49"/>
</dbReference>
<evidence type="ECO:0000313" key="3">
    <source>
        <dbReference type="EMBL" id="OVA10905.1"/>
    </source>
</evidence>
<dbReference type="OMA" id="AANKIDC"/>
<dbReference type="PANTHER" id="PTHR23201">
    <property type="entry name" value="EXTENSIN, PROLINE-RICH PROTEIN"/>
    <property type="match status" value="1"/>
</dbReference>
<gene>
    <name evidence="3" type="ORF">BVC80_8197g3</name>
</gene>
<evidence type="ECO:0000256" key="2">
    <source>
        <dbReference type="SAM" id="SignalP"/>
    </source>
</evidence>
<comment type="caution">
    <text evidence="3">The sequence shown here is derived from an EMBL/GenBank/DDBJ whole genome shotgun (WGS) entry which is preliminary data.</text>
</comment>
<feature type="signal peptide" evidence="2">
    <location>
        <begin position="1"/>
        <end position="26"/>
    </location>
</feature>
<comment type="similarity">
    <text evidence="1">Belongs to the GASA family.</text>
</comment>
<evidence type="ECO:0000256" key="1">
    <source>
        <dbReference type="ARBA" id="ARBA00010582"/>
    </source>
</evidence>
<dbReference type="Pfam" id="PF02704">
    <property type="entry name" value="GASA"/>
    <property type="match status" value="1"/>
</dbReference>
<accession>A0A200QKC0</accession>